<dbReference type="GO" id="GO:0003964">
    <property type="term" value="F:RNA-directed DNA polymerase activity"/>
    <property type="evidence" value="ECO:0007669"/>
    <property type="project" value="UniProtKB-KW"/>
</dbReference>
<evidence type="ECO:0000256" key="2">
    <source>
        <dbReference type="ARBA" id="ARBA00022695"/>
    </source>
</evidence>
<evidence type="ECO:0000256" key="3">
    <source>
        <dbReference type="ARBA" id="ARBA00022722"/>
    </source>
</evidence>
<evidence type="ECO:0000259" key="7">
    <source>
        <dbReference type="Pfam" id="PF06817"/>
    </source>
</evidence>
<feature type="non-terminal residue" evidence="8">
    <location>
        <position position="1"/>
    </location>
</feature>
<dbReference type="GO" id="GO:0035613">
    <property type="term" value="F:RNA stem-loop binding"/>
    <property type="evidence" value="ECO:0007669"/>
    <property type="project" value="TreeGrafter"/>
</dbReference>
<evidence type="ECO:0000313" key="9">
    <source>
        <dbReference type="Proteomes" id="UP000546235"/>
    </source>
</evidence>
<keyword evidence="9" id="KW-1185">Reference proteome</keyword>
<dbReference type="InterPro" id="IPR043502">
    <property type="entry name" value="DNA/RNA_pol_sf"/>
</dbReference>
<accession>A0A7K6T5E0</accession>
<feature type="domain" description="Reverse transcriptase thumb" evidence="7">
    <location>
        <begin position="15"/>
        <end position="66"/>
    </location>
</feature>
<dbReference type="PANTHER" id="PTHR41694:SF3">
    <property type="entry name" value="RNA-DIRECTED DNA POLYMERASE-RELATED"/>
    <property type="match status" value="1"/>
</dbReference>
<evidence type="ECO:0000256" key="6">
    <source>
        <dbReference type="ARBA" id="ARBA00022918"/>
    </source>
</evidence>
<comment type="caution">
    <text evidence="8">The sequence shown here is derived from an EMBL/GenBank/DDBJ whole genome shotgun (WGS) entry which is preliminary data.</text>
</comment>
<dbReference type="Gene3D" id="3.30.70.270">
    <property type="match status" value="1"/>
</dbReference>
<evidence type="ECO:0000256" key="1">
    <source>
        <dbReference type="ARBA" id="ARBA00022679"/>
    </source>
</evidence>
<organism evidence="8 9">
    <name type="scientific">Caloenas nicobarica</name>
    <name type="common">Nicobar pigeon</name>
    <dbReference type="NCBI Taxonomy" id="187106"/>
    <lineage>
        <taxon>Eukaryota</taxon>
        <taxon>Metazoa</taxon>
        <taxon>Chordata</taxon>
        <taxon>Craniata</taxon>
        <taxon>Vertebrata</taxon>
        <taxon>Euteleostomi</taxon>
        <taxon>Archelosauria</taxon>
        <taxon>Archosauria</taxon>
        <taxon>Dinosauria</taxon>
        <taxon>Saurischia</taxon>
        <taxon>Theropoda</taxon>
        <taxon>Coelurosauria</taxon>
        <taxon>Aves</taxon>
        <taxon>Neognathae</taxon>
        <taxon>Neoaves</taxon>
        <taxon>Columbimorphae</taxon>
        <taxon>Columbiformes</taxon>
        <taxon>Columbidae</taxon>
        <taxon>Caloenas</taxon>
    </lineage>
</organism>
<keyword evidence="1" id="KW-0808">Transferase</keyword>
<keyword evidence="5" id="KW-0378">Hydrolase</keyword>
<evidence type="ECO:0000256" key="4">
    <source>
        <dbReference type="ARBA" id="ARBA00022759"/>
    </source>
</evidence>
<dbReference type="InterPro" id="IPR043128">
    <property type="entry name" value="Rev_trsase/Diguanyl_cyclase"/>
</dbReference>
<dbReference type="EMBL" id="VZSB01001948">
    <property type="protein sequence ID" value="NWX05468.1"/>
    <property type="molecule type" value="Genomic_DNA"/>
</dbReference>
<keyword evidence="2" id="KW-0548">Nucleotidyltransferase</keyword>
<keyword evidence="6" id="KW-0695">RNA-directed DNA polymerase</keyword>
<name>A0A7K6T5E0_CALNI</name>
<evidence type="ECO:0000313" key="8">
    <source>
        <dbReference type="EMBL" id="NWX05468.1"/>
    </source>
</evidence>
<feature type="non-terminal residue" evidence="8">
    <location>
        <position position="66"/>
    </location>
</feature>
<dbReference type="GO" id="GO:0004519">
    <property type="term" value="F:endonuclease activity"/>
    <property type="evidence" value="ECO:0007669"/>
    <property type="project" value="UniProtKB-KW"/>
</dbReference>
<proteinExistence type="predicted"/>
<sequence>WKYLGWEITKSAITPQKLQIRTEIATLNDVPKLVGDLNWVHNICGITNEDLGPLVELLRGDGDLNS</sequence>
<protein>
    <submittedName>
        <fullName evidence="8">POK18 protein</fullName>
    </submittedName>
</protein>
<dbReference type="Proteomes" id="UP000546235">
    <property type="component" value="Unassembled WGS sequence"/>
</dbReference>
<dbReference type="PANTHER" id="PTHR41694">
    <property type="entry name" value="ENDOGENOUS RETROVIRUS GROUP K MEMBER POL PROTEIN"/>
    <property type="match status" value="1"/>
</dbReference>
<dbReference type="GO" id="GO:0016787">
    <property type="term" value="F:hydrolase activity"/>
    <property type="evidence" value="ECO:0007669"/>
    <property type="project" value="UniProtKB-KW"/>
</dbReference>
<gene>
    <name evidence="8" type="primary">Ervk18_3</name>
    <name evidence="8" type="ORF">CALNIC_R15051</name>
</gene>
<dbReference type="AlphaFoldDB" id="A0A7K6T5E0"/>
<reference evidence="8 9" key="1">
    <citation type="submission" date="2019-09" db="EMBL/GenBank/DDBJ databases">
        <title>Bird 10,000 Genomes (B10K) Project - Family phase.</title>
        <authorList>
            <person name="Zhang G."/>
        </authorList>
    </citation>
    <scope>NUCLEOTIDE SEQUENCE [LARGE SCALE GENOMIC DNA]</scope>
    <source>
        <strain evidence="8">OUT-0007</strain>
        <tissue evidence="8">Blood</tissue>
    </source>
</reference>
<keyword evidence="4" id="KW-0255">Endonuclease</keyword>
<dbReference type="InterPro" id="IPR010661">
    <property type="entry name" value="RVT_thumb"/>
</dbReference>
<dbReference type="SUPFAM" id="SSF56672">
    <property type="entry name" value="DNA/RNA polymerases"/>
    <property type="match status" value="1"/>
</dbReference>
<dbReference type="Pfam" id="PF06817">
    <property type="entry name" value="RVT_thumb"/>
    <property type="match status" value="1"/>
</dbReference>
<evidence type="ECO:0000256" key="5">
    <source>
        <dbReference type="ARBA" id="ARBA00022801"/>
    </source>
</evidence>
<keyword evidence="3" id="KW-0540">Nuclease</keyword>